<sequence length="245" mass="26817">MNEGQDLNVTFSGCGFLGIYHLGVVSCMKENAPALLKRVKCYGGASAGSFAALALLLDLNLHDSAEFVIRLAKRANSLTLGPLHPSFNVVKTLRRSFERILPENAHEIASGRLHLSLTRVSDLKNVIVSEFHSKEDLVEALIATSYVPFYSGILPANSGESTMWMEGFPTISHSTSKKEKPSQCRRSVAKVTSVPRTVHQMTSTLNYGIPACSSHFRTSTGVPVRSSLRNLKYSLTCARTDTETR</sequence>
<dbReference type="Pfam" id="PF01734">
    <property type="entry name" value="Patatin"/>
    <property type="match status" value="1"/>
</dbReference>
<dbReference type="OrthoDB" id="197155at2759"/>
<evidence type="ECO:0000256" key="2">
    <source>
        <dbReference type="PROSITE-ProRule" id="PRU01161"/>
    </source>
</evidence>
<dbReference type="Gene3D" id="3.40.1090.10">
    <property type="entry name" value="Cytosolic phospholipase A2 catalytic domain"/>
    <property type="match status" value="1"/>
</dbReference>
<keyword evidence="5" id="KW-1185">Reference proteome</keyword>
<dbReference type="InterPro" id="IPR016035">
    <property type="entry name" value="Acyl_Trfase/lysoPLipase"/>
</dbReference>
<accession>A0A9W9Z2B1</accession>
<dbReference type="GO" id="GO:0005811">
    <property type="term" value="C:lipid droplet"/>
    <property type="evidence" value="ECO:0007669"/>
    <property type="project" value="TreeGrafter"/>
</dbReference>
<reference evidence="4" key="1">
    <citation type="submission" date="2023-01" db="EMBL/GenBank/DDBJ databases">
        <title>Genome assembly of the deep-sea coral Lophelia pertusa.</title>
        <authorList>
            <person name="Herrera S."/>
            <person name="Cordes E."/>
        </authorList>
    </citation>
    <scope>NUCLEOTIDE SEQUENCE</scope>
    <source>
        <strain evidence="4">USNM1676648</strain>
        <tissue evidence="4">Polyp</tissue>
    </source>
</reference>
<evidence type="ECO:0000259" key="3">
    <source>
        <dbReference type="PROSITE" id="PS51635"/>
    </source>
</evidence>
<gene>
    <name evidence="4" type="primary">PNPLA2_1</name>
    <name evidence="4" type="ORF">OS493_011295</name>
</gene>
<feature type="short sequence motif" description="GXSXG" evidence="2">
    <location>
        <begin position="44"/>
        <end position="48"/>
    </location>
</feature>
<evidence type="ECO:0000256" key="1">
    <source>
        <dbReference type="ARBA" id="ARBA00023098"/>
    </source>
</evidence>
<dbReference type="PANTHER" id="PTHR12406:SF41">
    <property type="entry name" value="BRUMMER, ISOFORM B-RELATED"/>
    <property type="match status" value="1"/>
</dbReference>
<dbReference type="Proteomes" id="UP001163046">
    <property type="component" value="Unassembled WGS sequence"/>
</dbReference>
<dbReference type="InterPro" id="IPR002641">
    <property type="entry name" value="PNPLA_dom"/>
</dbReference>
<dbReference type="GO" id="GO:0055088">
    <property type="term" value="P:lipid homeostasis"/>
    <property type="evidence" value="ECO:0007669"/>
    <property type="project" value="TreeGrafter"/>
</dbReference>
<dbReference type="SUPFAM" id="SSF52151">
    <property type="entry name" value="FabD/lysophospholipase-like"/>
    <property type="match status" value="1"/>
</dbReference>
<dbReference type="InterPro" id="IPR033562">
    <property type="entry name" value="PLPL"/>
</dbReference>
<dbReference type="EMBL" id="MU826830">
    <property type="protein sequence ID" value="KAJ7373686.1"/>
    <property type="molecule type" value="Genomic_DNA"/>
</dbReference>
<dbReference type="PROSITE" id="PS51635">
    <property type="entry name" value="PNPLA"/>
    <property type="match status" value="1"/>
</dbReference>
<evidence type="ECO:0000313" key="5">
    <source>
        <dbReference type="Proteomes" id="UP001163046"/>
    </source>
</evidence>
<dbReference type="GO" id="GO:0019433">
    <property type="term" value="P:triglyceride catabolic process"/>
    <property type="evidence" value="ECO:0007669"/>
    <property type="project" value="TreeGrafter"/>
</dbReference>
<comment type="caution">
    <text evidence="4">The sequence shown here is derived from an EMBL/GenBank/DDBJ whole genome shotgun (WGS) entry which is preliminary data.</text>
</comment>
<comment type="caution">
    <text evidence="2">Lacks conserved residue(s) required for the propagation of feature annotation.</text>
</comment>
<protein>
    <submittedName>
        <fullName evidence="4">Patatin-like phospholipase domain-containing protein 2</fullName>
        <ecNumber evidence="4">3.1.1.3</ecNumber>
    </submittedName>
</protein>
<dbReference type="GO" id="GO:0005737">
    <property type="term" value="C:cytoplasm"/>
    <property type="evidence" value="ECO:0007669"/>
    <property type="project" value="TreeGrafter"/>
</dbReference>
<organism evidence="4 5">
    <name type="scientific">Desmophyllum pertusum</name>
    <dbReference type="NCBI Taxonomy" id="174260"/>
    <lineage>
        <taxon>Eukaryota</taxon>
        <taxon>Metazoa</taxon>
        <taxon>Cnidaria</taxon>
        <taxon>Anthozoa</taxon>
        <taxon>Hexacorallia</taxon>
        <taxon>Scleractinia</taxon>
        <taxon>Caryophylliina</taxon>
        <taxon>Caryophylliidae</taxon>
        <taxon>Desmophyllum</taxon>
    </lineage>
</organism>
<dbReference type="GO" id="GO:0016020">
    <property type="term" value="C:membrane"/>
    <property type="evidence" value="ECO:0007669"/>
    <property type="project" value="TreeGrafter"/>
</dbReference>
<proteinExistence type="predicted"/>
<dbReference type="EC" id="3.1.1.3" evidence="4"/>
<name>A0A9W9Z2B1_9CNID</name>
<keyword evidence="1" id="KW-0443">Lipid metabolism</keyword>
<evidence type="ECO:0000313" key="4">
    <source>
        <dbReference type="EMBL" id="KAJ7373686.1"/>
    </source>
</evidence>
<dbReference type="PANTHER" id="PTHR12406">
    <property type="entry name" value="CALCIUM-INDEPENDENT PHOSPHOLIPASE A2 IPLA2 -RELATED"/>
    <property type="match status" value="1"/>
</dbReference>
<dbReference type="AlphaFoldDB" id="A0A9W9Z2B1"/>
<feature type="short sequence motif" description="GXGXXG" evidence="2">
    <location>
        <begin position="13"/>
        <end position="18"/>
    </location>
</feature>
<keyword evidence="4" id="KW-0378">Hydrolase</keyword>
<feature type="domain" description="PNPLA" evidence="3">
    <location>
        <begin position="9"/>
        <end position="179"/>
    </location>
</feature>
<dbReference type="GO" id="GO:0004806">
    <property type="term" value="F:triacylglycerol lipase activity"/>
    <property type="evidence" value="ECO:0007669"/>
    <property type="project" value="UniProtKB-EC"/>
</dbReference>